<keyword evidence="3" id="KW-1185">Reference proteome</keyword>
<dbReference type="EMBL" id="JBHULR010000003">
    <property type="protein sequence ID" value="MFD2547822.1"/>
    <property type="molecule type" value="Genomic_DNA"/>
</dbReference>
<comment type="caution">
    <text evidence="2">The sequence shown here is derived from an EMBL/GenBank/DDBJ whole genome shotgun (WGS) entry which is preliminary data.</text>
</comment>
<keyword evidence="1" id="KW-0732">Signal</keyword>
<evidence type="ECO:0000313" key="3">
    <source>
        <dbReference type="Proteomes" id="UP001597545"/>
    </source>
</evidence>
<feature type="chain" id="PRO_5045064927" description="DUF4919 domain-containing protein" evidence="1">
    <location>
        <begin position="23"/>
        <end position="232"/>
    </location>
</feature>
<protein>
    <recommendedName>
        <fullName evidence="4">DUF4919 domain-containing protein</fullName>
    </recommendedName>
</protein>
<evidence type="ECO:0000256" key="1">
    <source>
        <dbReference type="SAM" id="SignalP"/>
    </source>
</evidence>
<organism evidence="2 3">
    <name type="scientific">Sphingobacterium suaedae</name>
    <dbReference type="NCBI Taxonomy" id="1686402"/>
    <lineage>
        <taxon>Bacteria</taxon>
        <taxon>Pseudomonadati</taxon>
        <taxon>Bacteroidota</taxon>
        <taxon>Sphingobacteriia</taxon>
        <taxon>Sphingobacteriales</taxon>
        <taxon>Sphingobacteriaceae</taxon>
        <taxon>Sphingobacterium</taxon>
    </lineage>
</organism>
<evidence type="ECO:0000313" key="2">
    <source>
        <dbReference type="EMBL" id="MFD2547822.1"/>
    </source>
</evidence>
<sequence>MFAKPFLIIIYVFSLFGTNANAQTKRLEFADELCTYRGIYNDKKYAEKQLLDTYRLVRGNFYVNDDGDLDEVSNRFDSVIRSVNGLDVVPHTYFQQLRRDVLRYIREIYALKKIQKRAKEDPCALLSAVPTNKNGRYYAQALVQNGNSLLRAYEVLVKDQMKTNGYPEYLWEAYLENLGSPNKHELAFDYVLVYGWWNNVNHAVHHINYDGSQFEQFKKLFVRVETLDCDEP</sequence>
<accession>A0ABW5KGC9</accession>
<name>A0ABW5KGC9_9SPHI</name>
<proteinExistence type="predicted"/>
<evidence type="ECO:0008006" key="4">
    <source>
        <dbReference type="Google" id="ProtNLM"/>
    </source>
</evidence>
<feature type="signal peptide" evidence="1">
    <location>
        <begin position="1"/>
        <end position="22"/>
    </location>
</feature>
<dbReference type="RefSeq" id="WP_380902945.1">
    <property type="nucleotide sequence ID" value="NZ_JBHUEG010000007.1"/>
</dbReference>
<gene>
    <name evidence="2" type="ORF">ACFSR5_09215</name>
</gene>
<reference evidence="3" key="1">
    <citation type="journal article" date="2019" name="Int. J. Syst. Evol. Microbiol.">
        <title>The Global Catalogue of Microorganisms (GCM) 10K type strain sequencing project: providing services to taxonomists for standard genome sequencing and annotation.</title>
        <authorList>
            <consortium name="The Broad Institute Genomics Platform"/>
            <consortium name="The Broad Institute Genome Sequencing Center for Infectious Disease"/>
            <person name="Wu L."/>
            <person name="Ma J."/>
        </authorList>
    </citation>
    <scope>NUCLEOTIDE SEQUENCE [LARGE SCALE GENOMIC DNA]</scope>
    <source>
        <strain evidence="3">KCTC 42662</strain>
    </source>
</reference>
<dbReference type="Proteomes" id="UP001597545">
    <property type="component" value="Unassembled WGS sequence"/>
</dbReference>